<organism evidence="1">
    <name type="scientific">viral metagenome</name>
    <dbReference type="NCBI Taxonomy" id="1070528"/>
    <lineage>
        <taxon>unclassified sequences</taxon>
        <taxon>metagenomes</taxon>
        <taxon>organismal metagenomes</taxon>
    </lineage>
</organism>
<proteinExistence type="predicted"/>
<accession>A0A6C0L4Q1</accession>
<name>A0A6C0L4Q1_9ZZZZ</name>
<dbReference type="EMBL" id="MN741029">
    <property type="protein sequence ID" value="QHU23448.1"/>
    <property type="molecule type" value="Genomic_DNA"/>
</dbReference>
<dbReference type="AlphaFoldDB" id="A0A6C0L4Q1"/>
<evidence type="ECO:0000313" key="1">
    <source>
        <dbReference type="EMBL" id="QHU23448.1"/>
    </source>
</evidence>
<sequence length="169" mass="19947">MFLNEEQHSFPFTEDCNDIKVSLNDGVFIVIRMDHYPVVHSGFFDKNSFPRGQEVQIGKFRINEFLERIQKVKETYECEDVESIEIVMVSKRITKDIIDHIKQSIQNTFQRNILMNNFEYEDIIPGEVTGEYSINHGIMKVTGYKKIGCMREVSYMYSGGIWNDLRYHQ</sequence>
<reference evidence="1" key="1">
    <citation type="journal article" date="2020" name="Nature">
        <title>Giant virus diversity and host interactions through global metagenomics.</title>
        <authorList>
            <person name="Schulz F."/>
            <person name="Roux S."/>
            <person name="Paez-Espino D."/>
            <person name="Jungbluth S."/>
            <person name="Walsh D.A."/>
            <person name="Denef V.J."/>
            <person name="McMahon K.D."/>
            <person name="Konstantinidis K.T."/>
            <person name="Eloe-Fadrosh E.A."/>
            <person name="Kyrpides N.C."/>
            <person name="Woyke T."/>
        </authorList>
    </citation>
    <scope>NUCLEOTIDE SEQUENCE</scope>
    <source>
        <strain evidence="1">GVMAG-S-ERX555907-94</strain>
    </source>
</reference>
<protein>
    <submittedName>
        <fullName evidence="1">Uncharacterized protein</fullName>
    </submittedName>
</protein>